<evidence type="ECO:0000256" key="17">
    <source>
        <dbReference type="PIRSR" id="PIRSR623088-2"/>
    </source>
</evidence>
<dbReference type="SMART" id="SM00065">
    <property type="entry name" value="GAF"/>
    <property type="match status" value="2"/>
</dbReference>
<dbReference type="InterPro" id="IPR023088">
    <property type="entry name" value="PDEase"/>
</dbReference>
<dbReference type="EnsemblMetazoa" id="SSS_5795s_mrna">
    <property type="protein sequence ID" value="KAF7488828.1"/>
    <property type="gene ID" value="SSS_5795"/>
</dbReference>
<gene>
    <name evidence="22" type="ORF">SSS_5795</name>
</gene>
<dbReference type="GO" id="GO:0046872">
    <property type="term" value="F:metal ion binding"/>
    <property type="evidence" value="ECO:0007669"/>
    <property type="project" value="UniProtKB-KW"/>
</dbReference>
<reference evidence="23" key="3">
    <citation type="submission" date="2022-06" db="UniProtKB">
        <authorList>
            <consortium name="EnsemblMetazoa"/>
        </authorList>
    </citation>
    <scope>IDENTIFICATION</scope>
</reference>
<feature type="region of interest" description="Disordered" evidence="20">
    <location>
        <begin position="1"/>
        <end position="101"/>
    </location>
</feature>
<reference evidence="22" key="2">
    <citation type="submission" date="2020-01" db="EMBL/GenBank/DDBJ databases">
        <authorList>
            <person name="Korhonen P.K.K."/>
            <person name="Guangxu M.G."/>
            <person name="Wang T.W."/>
            <person name="Stroehlein A.J.S."/>
            <person name="Young N.D."/>
            <person name="Ang C.-S.A."/>
            <person name="Fernando D.W.F."/>
            <person name="Lu H.L."/>
            <person name="Taylor S.T."/>
            <person name="Ehtesham M.E.M."/>
            <person name="Najaraj S.H.N."/>
            <person name="Harsha G.H.G."/>
            <person name="Madugundu A.M."/>
            <person name="Renuse S.R."/>
            <person name="Holt D.H."/>
            <person name="Pandey A.P."/>
            <person name="Papenfuss A.P."/>
            <person name="Gasser R.B.G."/>
            <person name="Fischer K.F."/>
        </authorList>
    </citation>
    <scope>NUCLEOTIDE SEQUENCE</scope>
    <source>
        <strain evidence="22">SSS_KF_BRIS2020</strain>
    </source>
</reference>
<comment type="similarity">
    <text evidence="3 19">Belongs to the cyclic nucleotide phosphodiesterase family.</text>
</comment>
<dbReference type="EC" id="3.1.4.-" evidence="19"/>
<dbReference type="Pfam" id="PF00233">
    <property type="entry name" value="PDEase_I"/>
    <property type="match status" value="1"/>
</dbReference>
<dbReference type="InterPro" id="IPR003018">
    <property type="entry name" value="GAF"/>
</dbReference>
<keyword evidence="6" id="KW-0597">Phosphoprotein</keyword>
<evidence type="ECO:0000313" key="23">
    <source>
        <dbReference type="EnsemblMetazoa" id="KAF7488828.1"/>
    </source>
</evidence>
<comment type="pathway">
    <text evidence="14">Purine metabolism; 3',5'-cyclic GMP degradation; GMP from 3',5'-cyclic GMP: step 1/1.</text>
</comment>
<dbReference type="FunFam" id="3.30.450.40:FF:000004">
    <property type="entry name" value="Phosphodiesterase"/>
    <property type="match status" value="1"/>
</dbReference>
<dbReference type="InterPro" id="IPR002073">
    <property type="entry name" value="PDEase_catalytic_dom"/>
</dbReference>
<dbReference type="Gene3D" id="3.30.450.40">
    <property type="match status" value="3"/>
</dbReference>
<dbReference type="Gene3D" id="1.10.1300.10">
    <property type="entry name" value="3'5'-cyclic nucleotide phosphodiesterase, catalytic domain"/>
    <property type="match status" value="1"/>
</dbReference>
<dbReference type="FunFam" id="3.30.450.40:FF:000015">
    <property type="entry name" value="Phosphodiesterase"/>
    <property type="match status" value="1"/>
</dbReference>
<dbReference type="CDD" id="cd00077">
    <property type="entry name" value="HDc"/>
    <property type="match status" value="1"/>
</dbReference>
<dbReference type="InterPro" id="IPR036971">
    <property type="entry name" value="PDEase_catalytic_dom_sf"/>
</dbReference>
<name>A0A834R7L7_SARSC</name>
<evidence type="ECO:0000256" key="5">
    <source>
        <dbReference type="ARBA" id="ARBA00022535"/>
    </source>
</evidence>
<dbReference type="PRINTS" id="PR00387">
    <property type="entry name" value="PDIESTERASE1"/>
</dbReference>
<dbReference type="InterPro" id="IPR023174">
    <property type="entry name" value="PDEase_CS"/>
</dbReference>
<feature type="binding site" evidence="18">
    <location>
        <position position="997"/>
    </location>
    <ligand>
        <name>Zn(2+)</name>
        <dbReference type="ChEBI" id="CHEBI:29105"/>
        <label>1</label>
    </ligand>
</feature>
<dbReference type="FunFam" id="1.10.1300.10:FF:000003">
    <property type="entry name" value="Phosphodiesterase"/>
    <property type="match status" value="1"/>
</dbReference>
<feature type="region of interest" description="Disordered" evidence="20">
    <location>
        <begin position="250"/>
        <end position="309"/>
    </location>
</feature>
<feature type="binding site" evidence="18">
    <location>
        <position position="886"/>
    </location>
    <ligand>
        <name>Zn(2+)</name>
        <dbReference type="ChEBI" id="CHEBI:29105"/>
        <label>1</label>
    </ligand>
</feature>
<evidence type="ECO:0000256" key="3">
    <source>
        <dbReference type="ARBA" id="ARBA00007648"/>
    </source>
</evidence>
<dbReference type="GO" id="GO:0030553">
    <property type="term" value="F:cGMP binding"/>
    <property type="evidence" value="ECO:0007669"/>
    <property type="project" value="UniProtKB-KW"/>
</dbReference>
<dbReference type="SUPFAM" id="SSF55781">
    <property type="entry name" value="GAF domain-like"/>
    <property type="match status" value="2"/>
</dbReference>
<accession>A0A834R7L7</accession>
<dbReference type="Proteomes" id="UP000070412">
    <property type="component" value="Unassembled WGS sequence"/>
</dbReference>
<feature type="compositionally biased region" description="Polar residues" evidence="20">
    <location>
        <begin position="56"/>
        <end position="68"/>
    </location>
</feature>
<dbReference type="PROSITE" id="PS00126">
    <property type="entry name" value="PDEASE_I_1"/>
    <property type="match status" value="1"/>
</dbReference>
<keyword evidence="12" id="KW-0142">cGMP-binding</keyword>
<evidence type="ECO:0000256" key="9">
    <source>
        <dbReference type="ARBA" id="ARBA00022741"/>
    </source>
</evidence>
<keyword evidence="7 18" id="KW-0479">Metal-binding</keyword>
<dbReference type="SMART" id="SM00471">
    <property type="entry name" value="HDc"/>
    <property type="match status" value="1"/>
</dbReference>
<dbReference type="PROSITE" id="PS51845">
    <property type="entry name" value="PDEASE_I_2"/>
    <property type="match status" value="1"/>
</dbReference>
<evidence type="ECO:0000256" key="11">
    <source>
        <dbReference type="ARBA" id="ARBA00022833"/>
    </source>
</evidence>
<feature type="binding site" evidence="18">
    <location>
        <position position="887"/>
    </location>
    <ligand>
        <name>Zn(2+)</name>
        <dbReference type="ChEBI" id="CHEBI:29105"/>
        <label>2</label>
    </ligand>
</feature>
<evidence type="ECO:0000256" key="7">
    <source>
        <dbReference type="ARBA" id="ARBA00022723"/>
    </source>
</evidence>
<organism evidence="22">
    <name type="scientific">Sarcoptes scabiei</name>
    <name type="common">Itch mite</name>
    <name type="synonym">Acarus scabiei</name>
    <dbReference type="NCBI Taxonomy" id="52283"/>
    <lineage>
        <taxon>Eukaryota</taxon>
        <taxon>Metazoa</taxon>
        <taxon>Ecdysozoa</taxon>
        <taxon>Arthropoda</taxon>
        <taxon>Chelicerata</taxon>
        <taxon>Arachnida</taxon>
        <taxon>Acari</taxon>
        <taxon>Acariformes</taxon>
        <taxon>Sarcoptiformes</taxon>
        <taxon>Astigmata</taxon>
        <taxon>Psoroptidia</taxon>
        <taxon>Sarcoptoidea</taxon>
        <taxon>Sarcoptidae</taxon>
        <taxon>Sarcoptinae</taxon>
        <taxon>Sarcoptes</taxon>
    </lineage>
</organism>
<dbReference type="PANTHER" id="PTHR11347">
    <property type="entry name" value="CYCLIC NUCLEOTIDE PHOSPHODIESTERASE"/>
    <property type="match status" value="1"/>
</dbReference>
<evidence type="ECO:0000256" key="8">
    <source>
        <dbReference type="ARBA" id="ARBA00022737"/>
    </source>
</evidence>
<keyword evidence="24" id="KW-1185">Reference proteome</keyword>
<feature type="compositionally biased region" description="Basic residues" evidence="20">
    <location>
        <begin position="25"/>
        <end position="43"/>
    </location>
</feature>
<feature type="compositionally biased region" description="Polar residues" evidence="20">
    <location>
        <begin position="250"/>
        <end position="282"/>
    </location>
</feature>
<evidence type="ECO:0000256" key="4">
    <source>
        <dbReference type="ARBA" id="ARBA00022533"/>
    </source>
</evidence>
<proteinExistence type="inferred from homology"/>
<dbReference type="GO" id="GO:0047555">
    <property type="term" value="F:3',5'-cyclic-GMP phosphodiesterase activity"/>
    <property type="evidence" value="ECO:0007669"/>
    <property type="project" value="UniProtKB-EC"/>
</dbReference>
<evidence type="ECO:0000256" key="16">
    <source>
        <dbReference type="PIRSR" id="PIRSR623088-1"/>
    </source>
</evidence>
<evidence type="ECO:0000313" key="24">
    <source>
        <dbReference type="Proteomes" id="UP000070412"/>
    </source>
</evidence>
<dbReference type="InterPro" id="IPR029016">
    <property type="entry name" value="GAF-like_dom_sf"/>
</dbReference>
<dbReference type="Pfam" id="PF01590">
    <property type="entry name" value="GAF"/>
    <property type="match status" value="2"/>
</dbReference>
<keyword evidence="11" id="KW-0862">Zinc</keyword>
<comment type="function">
    <text evidence="15">Plays a role in signal transduction by regulating the intracellular concentration of cyclic nucleotides. This phosphodiesterase catalyzes the specific hydrolysis of cGMP to 5'-GMP. Specifically regulates nitric-oxide-generated cGMP.</text>
</comment>
<evidence type="ECO:0000256" key="19">
    <source>
        <dbReference type="RuleBase" id="RU363067"/>
    </source>
</evidence>
<dbReference type="OrthoDB" id="6017640at2759"/>
<feature type="binding site" evidence="18">
    <location>
        <position position="850"/>
    </location>
    <ligand>
        <name>Zn(2+)</name>
        <dbReference type="ChEBI" id="CHEBI:29105"/>
        <label>1</label>
    </ligand>
</feature>
<evidence type="ECO:0000256" key="18">
    <source>
        <dbReference type="PIRSR" id="PIRSR623088-3"/>
    </source>
</evidence>
<comment type="cofactor">
    <cofactor evidence="19">
        <name>a divalent metal cation</name>
        <dbReference type="ChEBI" id="CHEBI:60240"/>
    </cofactor>
    <text evidence="19">Binds 2 divalent metal cations per subunit. Site 1 may preferentially bind zinc ions, while site 2 has a preference for magnesium and/or manganese ions.</text>
</comment>
<evidence type="ECO:0000256" key="6">
    <source>
        <dbReference type="ARBA" id="ARBA00022553"/>
    </source>
</evidence>
<keyword evidence="4" id="KW-0021">Allosteric enzyme</keyword>
<keyword evidence="9" id="KW-0547">Nucleotide-binding</keyword>
<feature type="compositionally biased region" description="Acidic residues" evidence="20">
    <location>
        <begin position="7"/>
        <end position="16"/>
    </location>
</feature>
<feature type="domain" description="PDEase" evidence="21">
    <location>
        <begin position="769"/>
        <end position="1094"/>
    </location>
</feature>
<evidence type="ECO:0000259" key="21">
    <source>
        <dbReference type="PROSITE" id="PS51845"/>
    </source>
</evidence>
<feature type="binding site" evidence="17">
    <location>
        <position position="1050"/>
    </location>
    <ligand>
        <name>AMP</name>
        <dbReference type="ChEBI" id="CHEBI:456215"/>
    </ligand>
</feature>
<evidence type="ECO:0000256" key="10">
    <source>
        <dbReference type="ARBA" id="ARBA00022801"/>
    </source>
</evidence>
<keyword evidence="8" id="KW-0677">Repeat</keyword>
<feature type="binding site" evidence="17">
    <location>
        <position position="997"/>
    </location>
    <ligand>
        <name>AMP</name>
        <dbReference type="ChEBI" id="CHEBI:456215"/>
    </ligand>
</feature>
<comment type="catalytic activity">
    <reaction evidence="13">
        <text>3',5'-cyclic GMP + H2O = GMP + H(+)</text>
        <dbReference type="Rhea" id="RHEA:16957"/>
        <dbReference type="ChEBI" id="CHEBI:15377"/>
        <dbReference type="ChEBI" id="CHEBI:15378"/>
        <dbReference type="ChEBI" id="CHEBI:57746"/>
        <dbReference type="ChEBI" id="CHEBI:58115"/>
        <dbReference type="EC" id="3.1.4.35"/>
    </reaction>
    <physiologicalReaction direction="left-to-right" evidence="13">
        <dbReference type="Rhea" id="RHEA:16958"/>
    </physiologicalReaction>
</comment>
<feature type="binding site" evidence="17">
    <location>
        <begin position="846"/>
        <end position="850"/>
    </location>
    <ligand>
        <name>AMP</name>
        <dbReference type="ChEBI" id="CHEBI:456215"/>
    </ligand>
</feature>
<dbReference type="AlphaFoldDB" id="A0A834R7L7"/>
<dbReference type="InterPro" id="IPR003607">
    <property type="entry name" value="HD/PDEase_dom"/>
</dbReference>
<comment type="cofactor">
    <cofactor evidence="1">
        <name>Mg(2+)</name>
        <dbReference type="ChEBI" id="CHEBI:18420"/>
    </cofactor>
</comment>
<keyword evidence="5" id="KW-0140">cGMP</keyword>
<evidence type="ECO:0000256" key="13">
    <source>
        <dbReference type="ARBA" id="ARBA00036079"/>
    </source>
</evidence>
<dbReference type="GO" id="GO:0007165">
    <property type="term" value="P:signal transduction"/>
    <property type="evidence" value="ECO:0007669"/>
    <property type="project" value="InterPro"/>
</dbReference>
<feature type="region of interest" description="Disordered" evidence="20">
    <location>
        <begin position="1100"/>
        <end position="1131"/>
    </location>
</feature>
<protein>
    <recommendedName>
        <fullName evidence="19">Phosphodiesterase</fullName>
        <ecNumber evidence="19">3.1.4.-</ecNumber>
    </recommendedName>
</protein>
<evidence type="ECO:0000256" key="2">
    <source>
        <dbReference type="ARBA" id="ARBA00001947"/>
    </source>
</evidence>
<feature type="active site" description="Proton donor" evidence="16">
    <location>
        <position position="846"/>
    </location>
</feature>
<feature type="binding site" evidence="18">
    <location>
        <position position="887"/>
    </location>
    <ligand>
        <name>Zn(2+)</name>
        <dbReference type="ChEBI" id="CHEBI:29105"/>
        <label>1</label>
    </ligand>
</feature>
<evidence type="ECO:0000313" key="22">
    <source>
        <dbReference type="EMBL" id="KAF7488828.1"/>
    </source>
</evidence>
<evidence type="ECO:0000256" key="15">
    <source>
        <dbReference type="ARBA" id="ARBA00059501"/>
    </source>
</evidence>
<feature type="compositionally biased region" description="Basic residues" evidence="20">
    <location>
        <begin position="294"/>
        <end position="309"/>
    </location>
</feature>
<reference evidence="24" key="1">
    <citation type="journal article" date="2020" name="PLoS Negl. Trop. Dis.">
        <title>High-quality nuclear genome for Sarcoptes scabiei-A critical resource for a neglected parasite.</title>
        <authorList>
            <person name="Korhonen P.K."/>
            <person name="Gasser R.B."/>
            <person name="Ma G."/>
            <person name="Wang T."/>
            <person name="Stroehlein A.J."/>
            <person name="Young N.D."/>
            <person name="Ang C.S."/>
            <person name="Fernando D.D."/>
            <person name="Lu H.C."/>
            <person name="Taylor S."/>
            <person name="Reynolds S.L."/>
            <person name="Mofiz E."/>
            <person name="Najaraj S.H."/>
            <person name="Gowda H."/>
            <person name="Madugundu A."/>
            <person name="Renuse S."/>
            <person name="Holt D."/>
            <person name="Pandey A."/>
            <person name="Papenfuss A.T."/>
            <person name="Fischer K."/>
        </authorList>
    </citation>
    <scope>NUCLEOTIDE SEQUENCE [LARGE SCALE GENOMIC DNA]</scope>
</reference>
<evidence type="ECO:0000256" key="1">
    <source>
        <dbReference type="ARBA" id="ARBA00001946"/>
    </source>
</evidence>
<dbReference type="EMBL" id="WVUK01000065">
    <property type="protein sequence ID" value="KAF7488828.1"/>
    <property type="molecule type" value="Genomic_DNA"/>
</dbReference>
<evidence type="ECO:0000256" key="14">
    <source>
        <dbReference type="ARBA" id="ARBA00037913"/>
    </source>
</evidence>
<evidence type="ECO:0000256" key="12">
    <source>
        <dbReference type="ARBA" id="ARBA00022992"/>
    </source>
</evidence>
<feature type="compositionally biased region" description="Basic and acidic residues" evidence="20">
    <location>
        <begin position="283"/>
        <end position="293"/>
    </location>
</feature>
<feature type="binding site" evidence="17">
    <location>
        <position position="887"/>
    </location>
    <ligand>
        <name>AMP</name>
        <dbReference type="ChEBI" id="CHEBI:456215"/>
    </ligand>
</feature>
<evidence type="ECO:0000256" key="20">
    <source>
        <dbReference type="SAM" id="MobiDB-lite"/>
    </source>
</evidence>
<keyword evidence="10 19" id="KW-0378">Hydrolase</keyword>
<comment type="cofactor">
    <cofactor evidence="2">
        <name>Zn(2+)</name>
        <dbReference type="ChEBI" id="CHEBI:29105"/>
    </cofactor>
</comment>
<dbReference type="SUPFAM" id="SSF109604">
    <property type="entry name" value="HD-domain/PDEase-like"/>
    <property type="match status" value="1"/>
</dbReference>
<sequence>MSKNGEDDNDDDDDDGTNQSDRIKTKTSTRKPGKHHHHHHHHNYQPQQHQHRRYSETSGSKIDTQKSFKCSPIKSSSDENVDSIGNNTDEDSGDGKADDPNLAIQSQQSFQIFQQENYLKIEDWLDEHPEFVHSYVVRKASRSVIDKWLLAHSSSTLGTTIHANSNQLQQQPIQQQQDSSGSNTPVRKISAHEFEATGGGYLRPMVTTTNDGTLTFLPVQNRPKTSQQDGVSALSSDHLKYHRSLSNELKNGTHLNRCTQRSHSPFRSAVSDTSQKLFTESSDINKKENDPNHIHHHHHHYHNHPHLASKSHPLVSIKSKEELKSILDERELIFELVKDICNDLDVKSLCHKILKNVSILINADRCSLFLVRGEKNDPDNCYLVSQLFDVDQQSTIEQVSRNGEIIIPWGTGIVGHVAESGIPANIPDCYQDSRFSDIIDHKTGYKTHDMLCNPIFDIDGEVIGVAQVINKKNSDSFDSNDENVFYKYLQFCGIGLRNAQIYERSQLENKRNQVLLDLAQMIFEKQSNIENIIYRILIHILSLLQCERCQIMLLVDDSDDPSLFYYGRSYQDPYADLNIEPNELIEAYCLKLIAVIFPTLIVAVAAVMHRQHRNHFVIYPLAFYRVFDLQSADMEQSDFEKTRFTPFEGRFPINIGITGYVATSGETLNIPDAYKDNRFDPSVDQDQDFRHQSILCMPIRNASRKIIGVAQLVNKLNKRPFNKNDENLFEAFAIFSGMGIENTQMFERAVKAMAKQKVTLELLSYHASANDQEASKFARMLIPSTSSLSLSSLRFDDFSLNEDQMIKACIRMFIDLDLIERFHIDYKVLCKWILTVRKNYRPVLYHNWRHAFNVAQMMFAIFVNTDMCLILGELETLSLIVACLCHDLDHRGTNNSFQIKISSPLAQLYSTSTLEHHHFDQSLMILNSQGNQILSNLSPDEYRRVVYVLEEAILATDLAVYFRKRDQFIDIVDLKNFDWSIEQHRSLLRSMLMTCCDIAAITKPWHIQKVVAELVASEFYQQGDIEKKQLNIEPIDMMNRDKKNELPRMQMSFIDSICLPIYQTFAKLCPLQMKILLNGVLANREAWNLLSNEPYRLNLRHPSTRNCDPSNKETSKQTKSIETIEDNQCAE</sequence>